<dbReference type="GO" id="GO:0000417">
    <property type="term" value="C:HIR complex"/>
    <property type="evidence" value="ECO:0007669"/>
    <property type="project" value="TreeGrafter"/>
</dbReference>
<dbReference type="GO" id="GO:0031491">
    <property type="term" value="F:nucleosome binding"/>
    <property type="evidence" value="ECO:0007669"/>
    <property type="project" value="TreeGrafter"/>
</dbReference>
<evidence type="ECO:0000256" key="1">
    <source>
        <dbReference type="ARBA" id="ARBA00002677"/>
    </source>
</evidence>
<name>A0A6A6AIW6_9PLEO</name>
<comment type="subcellular location">
    <subcellularLocation>
        <location evidence="2">Nucleus</location>
    </subcellularLocation>
</comment>
<dbReference type="InterPro" id="IPR036322">
    <property type="entry name" value="WD40_repeat_dom_sf"/>
</dbReference>
<dbReference type="GO" id="GO:0000785">
    <property type="term" value="C:chromatin"/>
    <property type="evidence" value="ECO:0007669"/>
    <property type="project" value="TreeGrafter"/>
</dbReference>
<feature type="transmembrane region" description="Helical" evidence="13">
    <location>
        <begin position="1454"/>
        <end position="1475"/>
    </location>
</feature>
<feature type="compositionally biased region" description="Polar residues" evidence="12">
    <location>
        <begin position="437"/>
        <end position="446"/>
    </location>
</feature>
<accession>A0A6A6AIW6</accession>
<dbReference type="Pfam" id="PF24105">
    <property type="entry name" value="Beta-prop_CAF1B_HIR1"/>
    <property type="match status" value="1"/>
</dbReference>
<keyword evidence="6" id="KW-0677">Repeat</keyword>
<keyword evidence="10" id="KW-0539">Nucleus</keyword>
<evidence type="ECO:0000256" key="8">
    <source>
        <dbReference type="ARBA" id="ARBA00023015"/>
    </source>
</evidence>
<evidence type="ECO:0000259" key="14">
    <source>
        <dbReference type="Pfam" id="PF07569"/>
    </source>
</evidence>
<dbReference type="GeneID" id="54413241"/>
<dbReference type="CDD" id="cd00200">
    <property type="entry name" value="WD40"/>
    <property type="match status" value="1"/>
</dbReference>
<keyword evidence="13" id="KW-1133">Transmembrane helix</keyword>
<evidence type="ECO:0000256" key="5">
    <source>
        <dbReference type="ARBA" id="ARBA00022574"/>
    </source>
</evidence>
<organism evidence="16 17">
    <name type="scientific">Dothidotthia symphoricarpi CBS 119687</name>
    <dbReference type="NCBI Taxonomy" id="1392245"/>
    <lineage>
        <taxon>Eukaryota</taxon>
        <taxon>Fungi</taxon>
        <taxon>Dikarya</taxon>
        <taxon>Ascomycota</taxon>
        <taxon>Pezizomycotina</taxon>
        <taxon>Dothideomycetes</taxon>
        <taxon>Pleosporomycetidae</taxon>
        <taxon>Pleosporales</taxon>
        <taxon>Dothidotthiaceae</taxon>
        <taxon>Dothidotthia</taxon>
    </lineage>
</organism>
<dbReference type="InterPro" id="IPR015943">
    <property type="entry name" value="WD40/YVTN_repeat-like_dom_sf"/>
</dbReference>
<feature type="transmembrane region" description="Helical" evidence="13">
    <location>
        <begin position="1372"/>
        <end position="1393"/>
    </location>
</feature>
<dbReference type="GO" id="GO:0005634">
    <property type="term" value="C:nucleus"/>
    <property type="evidence" value="ECO:0007669"/>
    <property type="project" value="UniProtKB-SubCell"/>
</dbReference>
<feature type="transmembrane region" description="Helical" evidence="13">
    <location>
        <begin position="1011"/>
        <end position="1031"/>
    </location>
</feature>
<keyword evidence="5 11" id="KW-0853">WD repeat</keyword>
<dbReference type="Pfam" id="PF07569">
    <property type="entry name" value="Hira"/>
    <property type="match status" value="1"/>
</dbReference>
<keyword evidence="7" id="KW-0156">Chromatin regulator</keyword>
<keyword evidence="4" id="KW-0678">Repressor</keyword>
<feature type="compositionally biased region" description="Polar residues" evidence="12">
    <location>
        <begin position="461"/>
        <end position="470"/>
    </location>
</feature>
<keyword evidence="9" id="KW-0804">Transcription</keyword>
<evidence type="ECO:0000256" key="12">
    <source>
        <dbReference type="SAM" id="MobiDB-lite"/>
    </source>
</evidence>
<protein>
    <submittedName>
        <fullName evidence="16">Hira-domain-containing protein</fullName>
    </submittedName>
</protein>
<evidence type="ECO:0000256" key="13">
    <source>
        <dbReference type="SAM" id="Phobius"/>
    </source>
</evidence>
<evidence type="ECO:0000256" key="9">
    <source>
        <dbReference type="ARBA" id="ARBA00023163"/>
    </source>
</evidence>
<keyword evidence="13" id="KW-0812">Transmembrane</keyword>
<sequence>MHLIKPHWLTHPGELKDFEVYSCHVSPDGSRLVTAAGDGYVRIWSTEAILNSNNPNYTKPKQLAAVSHHSGTIHAVRFSSNNKYLASGADDKIVCVYFLDPNAPTHAAFGSNEPPPVENWRVTRRLIGHDNDVQDIGWSYDSSILVSVGLDSKVVVWSGHSFEKLKTLSNHQSHVKGITFDPANKYFATASDDRTIKVYRFNSPPPNATQQDQVNNFMLEHTITAPFQTSPLTTYFRRCSWSPDGAHIAAANATNGPVSSVAILTRGTWDGDISLVGHEGPVEVAAFSPRLFYRDPPRQEHDGNVYQQSVTIVACAGQDKCLSVWNTSFPRPFMISQELAGKSISDLAWAPDGETLYATSLDGSILTLVFEPGELGYPASLTENEKTLSKFGGGRKVGIIEGTDALLLEESAKSGELKGVQGRMGALMGDGGAAQPPQITNGTNGVPSPLPPPPAPAPIPTVTNGATATVQPPAPAEPPPDQRVEKLKQRVTITKDGKKRIAPMLVSSASGVGTSSLPQTQLISATTTSGGRSDNPHNILDLSKPYDGFPRGGLATMLIGNKRKFAEIEGDEDRQIERRLAASVKPGGAAVVLNSETGLIPPAAAAEKTKDVAEPPKVLRPAIVNPALAISQVRLAVPKVRSVIIRTADGSEPPQQNGVDANTGKAEISDTVILEARNATAPSRTGRQQDHDPARITCTSKGQSLWQDYLPKAVLLVTGNTNFFAAACEDGSVYTWSPAGRRTLNAMILEAQPVIMDCRGWWLMCISAVGMCYIWNLKTLSSPHPPVSVAPILDIAAHTQGPHLTKSPGIVFARLNTAGRIVLAMSNGDGYTYNPNMYIWQRISEPWWAVGSQYWNTTDSSVGNIRSSTTPAPKERTPDHVALENISAGIIPALERNTTNQFLLQGRAFYLQRLVKALISAEGYETFEACVSVAHLENRVSAARTLGAKEEFKIYLGMYVKRIGAEGLKGKIEELLRGLAGGLLGDDAEDGEDGDDDAEEEEVCGWKKEDLLREAVLLLGMFFTFIFIFFARRRIGLISLQVSTQHPLPRIPTTSSFRSVKLTTYLVLSPSHLHHASQHHHHPPTRTPPTPKPPTHHRRNPQIPTPPTQKQPARFVSPPSHLSAAPRIPQWGGPRLARRTPIPMRDVDASYLGNLQIQARRSPGEGAGDDMILCGLYFGFEWYNRHSLSRVFAFAFVLLFSRLRCYCCCCFLRYRLTRSRHIHSLLLLHSIFPPARRKPTRHTRATMALNCTHIPTFTPTDAGVAGSGTLLSFIITNLLSMLLSAAIILLGLRSSTSAPISRKLLQSFSDQQIITGIGIQSVGLSKMQTMTPYHFFLIWLLSLLSTATNLATLLALVNDFRRDWVLRWLRQFFMLVNMLLGMTSGVFILQTVLKNLEPRLPIACVWEVEGRGASANAALSIAGTGAVIGAQVVVFVFATWYLHNRSNPRWLKSVQVTGLVVLLAMGGGATVRVVMESQAFGHPPEAVNLQGPSEGNWSFGQLLPLLMLVLPVISTLEILRGETRTPPSLVDDYTVPLFKGDMN</sequence>
<feature type="repeat" description="WD" evidence="11">
    <location>
        <begin position="66"/>
        <end position="97"/>
    </location>
</feature>
<feature type="transmembrane region" description="Helical" evidence="13">
    <location>
        <begin position="1413"/>
        <end position="1442"/>
    </location>
</feature>
<evidence type="ECO:0000313" key="17">
    <source>
        <dbReference type="Proteomes" id="UP000799771"/>
    </source>
</evidence>
<evidence type="ECO:0000256" key="3">
    <source>
        <dbReference type="ARBA" id="ARBA00007306"/>
    </source>
</evidence>
<dbReference type="PANTHER" id="PTHR13831">
    <property type="entry name" value="MEMBER OF THE HIR1 FAMILY OF WD-REPEAT PROTEINS"/>
    <property type="match status" value="1"/>
</dbReference>
<evidence type="ECO:0000259" key="15">
    <source>
        <dbReference type="Pfam" id="PF24105"/>
    </source>
</evidence>
<keyword evidence="13" id="KW-0472">Membrane</keyword>
<keyword evidence="8" id="KW-0805">Transcription regulation</keyword>
<evidence type="ECO:0000256" key="7">
    <source>
        <dbReference type="ARBA" id="ARBA00022853"/>
    </source>
</evidence>
<feature type="repeat" description="WD" evidence="11">
    <location>
        <begin position="168"/>
        <end position="209"/>
    </location>
</feature>
<dbReference type="FunFam" id="2.130.10.10:FF:001557">
    <property type="entry name" value="Protein HIR"/>
    <property type="match status" value="1"/>
</dbReference>
<dbReference type="FunFam" id="2.130.10.10:FF:000290">
    <property type="entry name" value="Protein HIR"/>
    <property type="match status" value="1"/>
</dbReference>
<dbReference type="Gene3D" id="2.130.10.10">
    <property type="entry name" value="YVTN repeat-like/Quinoprotein amine dehydrogenase"/>
    <property type="match status" value="2"/>
</dbReference>
<feature type="transmembrane region" description="Helical" evidence="13">
    <location>
        <begin position="1336"/>
        <end position="1360"/>
    </location>
</feature>
<feature type="compositionally biased region" description="Basic residues" evidence="12">
    <location>
        <begin position="1073"/>
        <end position="1084"/>
    </location>
</feature>
<dbReference type="PROSITE" id="PS50082">
    <property type="entry name" value="WD_REPEATS_2"/>
    <property type="match status" value="4"/>
</dbReference>
<dbReference type="PANTHER" id="PTHR13831:SF0">
    <property type="entry name" value="PROTEIN HIRA"/>
    <property type="match status" value="1"/>
</dbReference>
<dbReference type="InterPro" id="IPR031120">
    <property type="entry name" value="HIR1-like"/>
</dbReference>
<dbReference type="Proteomes" id="UP000799771">
    <property type="component" value="Unassembled WGS sequence"/>
</dbReference>
<evidence type="ECO:0000256" key="11">
    <source>
        <dbReference type="PROSITE-ProRule" id="PRU00221"/>
    </source>
</evidence>
<dbReference type="GO" id="GO:0006355">
    <property type="term" value="P:regulation of DNA-templated transcription"/>
    <property type="evidence" value="ECO:0007669"/>
    <property type="project" value="InterPro"/>
</dbReference>
<dbReference type="SMART" id="SM00320">
    <property type="entry name" value="WD40"/>
    <property type="match status" value="7"/>
</dbReference>
<evidence type="ECO:0000256" key="2">
    <source>
        <dbReference type="ARBA" id="ARBA00004123"/>
    </source>
</evidence>
<dbReference type="SUPFAM" id="SSF50978">
    <property type="entry name" value="WD40 repeat-like"/>
    <property type="match status" value="2"/>
</dbReference>
<comment type="similarity">
    <text evidence="3">Belongs to the WD repeat HIR1 family.</text>
</comment>
<feature type="region of interest" description="Disordered" evidence="12">
    <location>
        <begin position="430"/>
        <end position="486"/>
    </location>
</feature>
<dbReference type="InterPro" id="IPR011494">
    <property type="entry name" value="HIRA-like_C"/>
</dbReference>
<evidence type="ECO:0000313" key="16">
    <source>
        <dbReference type="EMBL" id="KAF2131750.1"/>
    </source>
</evidence>
<evidence type="ECO:0000256" key="6">
    <source>
        <dbReference type="ARBA" id="ARBA00022737"/>
    </source>
</evidence>
<feature type="repeat" description="WD" evidence="11">
    <location>
        <begin position="126"/>
        <end position="167"/>
    </location>
</feature>
<evidence type="ECO:0000256" key="10">
    <source>
        <dbReference type="ARBA" id="ARBA00023242"/>
    </source>
</evidence>
<dbReference type="EMBL" id="ML977502">
    <property type="protein sequence ID" value="KAF2131750.1"/>
    <property type="molecule type" value="Genomic_DNA"/>
</dbReference>
<proteinExistence type="inferred from homology"/>
<feature type="domain" description="Protein HIRA-like C-terminal" evidence="14">
    <location>
        <begin position="740"/>
        <end position="979"/>
    </location>
</feature>
<dbReference type="GO" id="GO:0006351">
    <property type="term" value="P:DNA-templated transcription"/>
    <property type="evidence" value="ECO:0007669"/>
    <property type="project" value="InterPro"/>
</dbReference>
<evidence type="ECO:0000256" key="4">
    <source>
        <dbReference type="ARBA" id="ARBA00022491"/>
    </source>
</evidence>
<comment type="function">
    <text evidence="1">Required for replication-independent chromatin assembly and for the periodic repression of histone gene transcription during the cell cycle.</text>
</comment>
<keyword evidence="17" id="KW-1185">Reference proteome</keyword>
<dbReference type="OrthoDB" id="1741719at2759"/>
<feature type="domain" description="CAF1B/HIR1 beta-propeller" evidence="15">
    <location>
        <begin position="29"/>
        <end position="375"/>
    </location>
</feature>
<dbReference type="InterPro" id="IPR019015">
    <property type="entry name" value="HIRA_B_motif"/>
</dbReference>
<feature type="transmembrane region" description="Helical" evidence="13">
    <location>
        <begin position="1270"/>
        <end position="1292"/>
    </location>
</feature>
<dbReference type="RefSeq" id="XP_033526137.1">
    <property type="nucleotide sequence ID" value="XM_033672809.1"/>
</dbReference>
<dbReference type="GO" id="GO:0006338">
    <property type="term" value="P:chromatin remodeling"/>
    <property type="evidence" value="ECO:0007669"/>
    <property type="project" value="InterPro"/>
</dbReference>
<dbReference type="InterPro" id="IPR001680">
    <property type="entry name" value="WD40_rpt"/>
</dbReference>
<dbReference type="Pfam" id="PF09453">
    <property type="entry name" value="HIRA_B"/>
    <property type="match status" value="1"/>
</dbReference>
<reference evidence="16" key="1">
    <citation type="journal article" date="2020" name="Stud. Mycol.">
        <title>101 Dothideomycetes genomes: a test case for predicting lifestyles and emergence of pathogens.</title>
        <authorList>
            <person name="Haridas S."/>
            <person name="Albert R."/>
            <person name="Binder M."/>
            <person name="Bloem J."/>
            <person name="Labutti K."/>
            <person name="Salamov A."/>
            <person name="Andreopoulos B."/>
            <person name="Baker S."/>
            <person name="Barry K."/>
            <person name="Bills G."/>
            <person name="Bluhm B."/>
            <person name="Cannon C."/>
            <person name="Castanera R."/>
            <person name="Culley D."/>
            <person name="Daum C."/>
            <person name="Ezra D."/>
            <person name="Gonzalez J."/>
            <person name="Henrissat B."/>
            <person name="Kuo A."/>
            <person name="Liang C."/>
            <person name="Lipzen A."/>
            <person name="Lutzoni F."/>
            <person name="Magnuson J."/>
            <person name="Mondo S."/>
            <person name="Nolan M."/>
            <person name="Ohm R."/>
            <person name="Pangilinan J."/>
            <person name="Park H.-J."/>
            <person name="Ramirez L."/>
            <person name="Alfaro M."/>
            <person name="Sun H."/>
            <person name="Tritt A."/>
            <person name="Yoshinaga Y."/>
            <person name="Zwiers L.-H."/>
            <person name="Turgeon B."/>
            <person name="Goodwin S."/>
            <person name="Spatafora J."/>
            <person name="Crous P."/>
            <person name="Grigoriev I."/>
        </authorList>
    </citation>
    <scope>NUCLEOTIDE SEQUENCE</scope>
    <source>
        <strain evidence="16">CBS 119687</strain>
    </source>
</reference>
<feature type="region of interest" description="Disordered" evidence="12">
    <location>
        <begin position="1073"/>
        <end position="1139"/>
    </location>
</feature>
<dbReference type="PROSITE" id="PS50294">
    <property type="entry name" value="WD_REPEATS_REGION"/>
    <property type="match status" value="2"/>
</dbReference>
<feature type="transmembrane region" description="Helical" evidence="13">
    <location>
        <begin position="1495"/>
        <end position="1519"/>
    </location>
</feature>
<feature type="compositionally biased region" description="Pro residues" evidence="12">
    <location>
        <begin position="448"/>
        <end position="459"/>
    </location>
</feature>
<feature type="repeat" description="WD" evidence="11">
    <location>
        <begin position="20"/>
        <end position="47"/>
    </location>
</feature>
<gene>
    <name evidence="16" type="ORF">P153DRAFT_429977</name>
</gene>
<dbReference type="InterPro" id="IPR055410">
    <property type="entry name" value="Beta-prop_CAF1B_HIR1"/>
</dbReference>